<dbReference type="SUPFAM" id="SSF56672">
    <property type="entry name" value="DNA/RNA polymerases"/>
    <property type="match status" value="1"/>
</dbReference>
<gene>
    <name evidence="9" type="ORF">FGO68_gene3111</name>
</gene>
<keyword evidence="10" id="KW-1185">Reference proteome</keyword>
<dbReference type="Gene3D" id="3.30.70.270">
    <property type="match status" value="2"/>
</dbReference>
<evidence type="ECO:0000256" key="5">
    <source>
        <dbReference type="ARBA" id="ARBA00022801"/>
    </source>
</evidence>
<dbReference type="PANTHER" id="PTHR37984">
    <property type="entry name" value="PROTEIN CBG26694"/>
    <property type="match status" value="1"/>
</dbReference>
<dbReference type="Pfam" id="PF00078">
    <property type="entry name" value="RVT_1"/>
    <property type="match status" value="1"/>
</dbReference>
<evidence type="ECO:0000313" key="10">
    <source>
        <dbReference type="Proteomes" id="UP000785679"/>
    </source>
</evidence>
<sequence length="557" mass="63669">MLKKYVDREESKTSQPIATLASVPSQSESTADICKLDLDGGVQDVGLDCGVKLRNSDVLANLDKKLCHLSEKERNELKDLILEFKHLFPDTPGKTDAIYHDVDVGDAPPVKQHPYRVNPLKEEHLKKEIQYMLDNDIIEPSKSEWSSPCVLVPKPDKTYRFCTDFRKVNSVSKTDSYPIPRIDSCIDKVGKAKYVSKFDLLKGYWQVPLTERAKEVSAFVTSQGLYQYKVMPFGMKNAPATFQRLLNSVISDLEGCDGYIDDVINYHDTWEDHLRGIREFFERLTTMKLTVNLLKCEFCHATVEFLGHVVGQGQVKPVQAKVESIIDFPTPGGKRELMRFLGMAGYYRKFCQNFSVIAAPLTALLKKNVFVWSDECKSAFEKLKAILSNSPVLTAPDFNKQFKLFVDASDVGVGAVLMQEGSEQIDHPICYFSKKFDKHQRNYSTIEKECLALILALNQFDVYLCTTVVPVLVFTDHNPLTFIGKMKNKNQRILRWSLTLQEYNLDIKHIKGKDNILADALSRIQILLDMSRKFPFQENFLFFKEGCVMYDTKYMQL</sequence>
<dbReference type="Pfam" id="PF17917">
    <property type="entry name" value="RT_RNaseH"/>
    <property type="match status" value="1"/>
</dbReference>
<comment type="caution">
    <text evidence="9">The sequence shown here is derived from an EMBL/GenBank/DDBJ whole genome shotgun (WGS) entry which is preliminary data.</text>
</comment>
<accession>A0A8J8NA16</accession>
<dbReference type="AlphaFoldDB" id="A0A8J8NA16"/>
<dbReference type="GO" id="GO:0016787">
    <property type="term" value="F:hydrolase activity"/>
    <property type="evidence" value="ECO:0007669"/>
    <property type="project" value="UniProtKB-KW"/>
</dbReference>
<dbReference type="InterPro" id="IPR041373">
    <property type="entry name" value="RT_RNaseH"/>
</dbReference>
<evidence type="ECO:0000256" key="1">
    <source>
        <dbReference type="ARBA" id="ARBA00022679"/>
    </source>
</evidence>
<feature type="region of interest" description="Disordered" evidence="7">
    <location>
        <begin position="1"/>
        <end position="22"/>
    </location>
</feature>
<dbReference type="PROSITE" id="PS50878">
    <property type="entry name" value="RT_POL"/>
    <property type="match status" value="1"/>
</dbReference>
<dbReference type="GO" id="GO:0003964">
    <property type="term" value="F:RNA-directed DNA polymerase activity"/>
    <property type="evidence" value="ECO:0007669"/>
    <property type="project" value="UniProtKB-KW"/>
</dbReference>
<keyword evidence="3" id="KW-0540">Nuclease</keyword>
<dbReference type="OrthoDB" id="2013610at2759"/>
<dbReference type="EMBL" id="RRYP01030572">
    <property type="protein sequence ID" value="TNV71127.1"/>
    <property type="molecule type" value="Genomic_DNA"/>
</dbReference>
<dbReference type="Proteomes" id="UP000785679">
    <property type="component" value="Unassembled WGS sequence"/>
</dbReference>
<organism evidence="9 10">
    <name type="scientific">Halteria grandinella</name>
    <dbReference type="NCBI Taxonomy" id="5974"/>
    <lineage>
        <taxon>Eukaryota</taxon>
        <taxon>Sar</taxon>
        <taxon>Alveolata</taxon>
        <taxon>Ciliophora</taxon>
        <taxon>Intramacronucleata</taxon>
        <taxon>Spirotrichea</taxon>
        <taxon>Stichotrichia</taxon>
        <taxon>Sporadotrichida</taxon>
        <taxon>Halteriidae</taxon>
        <taxon>Halteria</taxon>
    </lineage>
</organism>
<dbReference type="PANTHER" id="PTHR37984:SF5">
    <property type="entry name" value="PROTEIN NYNRIN-LIKE"/>
    <property type="match status" value="1"/>
</dbReference>
<evidence type="ECO:0000259" key="8">
    <source>
        <dbReference type="PROSITE" id="PS50878"/>
    </source>
</evidence>
<feature type="compositionally biased region" description="Polar residues" evidence="7">
    <location>
        <begin position="13"/>
        <end position="22"/>
    </location>
</feature>
<dbReference type="FunFam" id="3.30.70.270:FF:000115">
    <property type="entry name" value="Polyprotein of retroviral origin, putative"/>
    <property type="match status" value="1"/>
</dbReference>
<proteinExistence type="predicted"/>
<dbReference type="InterPro" id="IPR043502">
    <property type="entry name" value="DNA/RNA_pol_sf"/>
</dbReference>
<protein>
    <recommendedName>
        <fullName evidence="8">Reverse transcriptase domain-containing protein</fullName>
    </recommendedName>
</protein>
<evidence type="ECO:0000256" key="7">
    <source>
        <dbReference type="SAM" id="MobiDB-lite"/>
    </source>
</evidence>
<evidence type="ECO:0000313" key="9">
    <source>
        <dbReference type="EMBL" id="TNV71127.1"/>
    </source>
</evidence>
<evidence type="ECO:0000256" key="3">
    <source>
        <dbReference type="ARBA" id="ARBA00022722"/>
    </source>
</evidence>
<dbReference type="InterPro" id="IPR000477">
    <property type="entry name" value="RT_dom"/>
</dbReference>
<reference evidence="9" key="1">
    <citation type="submission" date="2019-06" db="EMBL/GenBank/DDBJ databases">
        <authorList>
            <person name="Zheng W."/>
        </authorList>
    </citation>
    <scope>NUCLEOTIDE SEQUENCE</scope>
    <source>
        <strain evidence="9">QDHG01</strain>
    </source>
</reference>
<dbReference type="CDD" id="cd01647">
    <property type="entry name" value="RT_LTR"/>
    <property type="match status" value="1"/>
</dbReference>
<keyword evidence="6" id="KW-0695">RNA-directed DNA polymerase</keyword>
<dbReference type="InterPro" id="IPR043128">
    <property type="entry name" value="Rev_trsase/Diguanyl_cyclase"/>
</dbReference>
<evidence type="ECO:0000256" key="4">
    <source>
        <dbReference type="ARBA" id="ARBA00022759"/>
    </source>
</evidence>
<dbReference type="GO" id="GO:0004519">
    <property type="term" value="F:endonuclease activity"/>
    <property type="evidence" value="ECO:0007669"/>
    <property type="project" value="UniProtKB-KW"/>
</dbReference>
<feature type="compositionally biased region" description="Basic and acidic residues" evidence="7">
    <location>
        <begin position="1"/>
        <end position="12"/>
    </location>
</feature>
<feature type="domain" description="Reverse transcriptase" evidence="8">
    <location>
        <begin position="133"/>
        <end position="310"/>
    </location>
</feature>
<name>A0A8J8NA16_HALGN</name>
<dbReference type="CDD" id="cd09274">
    <property type="entry name" value="RNase_HI_RT_Ty3"/>
    <property type="match status" value="1"/>
</dbReference>
<evidence type="ECO:0000256" key="2">
    <source>
        <dbReference type="ARBA" id="ARBA00022695"/>
    </source>
</evidence>
<evidence type="ECO:0000256" key="6">
    <source>
        <dbReference type="ARBA" id="ARBA00022918"/>
    </source>
</evidence>
<keyword evidence="2" id="KW-0548">Nucleotidyltransferase</keyword>
<dbReference type="InterPro" id="IPR050951">
    <property type="entry name" value="Retrovirus_Pol_polyprotein"/>
</dbReference>
<dbReference type="Gene3D" id="3.10.10.10">
    <property type="entry name" value="HIV Type 1 Reverse Transcriptase, subunit A, domain 1"/>
    <property type="match status" value="1"/>
</dbReference>
<keyword evidence="1" id="KW-0808">Transferase</keyword>
<keyword evidence="5" id="KW-0378">Hydrolase</keyword>
<keyword evidence="4" id="KW-0255">Endonuclease</keyword>